<proteinExistence type="predicted"/>
<evidence type="ECO:0000313" key="2">
    <source>
        <dbReference type="Proteomes" id="UP001189429"/>
    </source>
</evidence>
<evidence type="ECO:0000313" key="1">
    <source>
        <dbReference type="EMBL" id="CAK0900608.1"/>
    </source>
</evidence>
<dbReference type="Proteomes" id="UP001189429">
    <property type="component" value="Unassembled WGS sequence"/>
</dbReference>
<keyword evidence="2" id="KW-1185">Reference proteome</keyword>
<dbReference type="EMBL" id="CAUYUJ010020808">
    <property type="protein sequence ID" value="CAK0900608.1"/>
    <property type="molecule type" value="Genomic_DNA"/>
</dbReference>
<accession>A0ABN9XL89</accession>
<reference evidence="1" key="1">
    <citation type="submission" date="2023-10" db="EMBL/GenBank/DDBJ databases">
        <authorList>
            <person name="Chen Y."/>
            <person name="Shah S."/>
            <person name="Dougan E. K."/>
            <person name="Thang M."/>
            <person name="Chan C."/>
        </authorList>
    </citation>
    <scope>NUCLEOTIDE SEQUENCE [LARGE SCALE GENOMIC DNA]</scope>
</reference>
<sequence length="500" mass="55716">MAHDAAQKRLRLQSALHTGGTSLDGLARIAAKRVCEPAGDTKPRTINHELFERARFDVDLRLATGEPWRWEVCQPALVPQGMAAASGELQTRFSNAFSWRPRSIDRPWSMVIGLDERAATCTTFAAIRDHIIGKVEGKRPRLFAILLREIPLGPLSFRDAGAALNVLGQTRLLFATVKGVLRDLGGHRMTSDWTGASSRKPCTSRGNCWKKNSHLIPGCYDISCADFSKFRLRDHEGMAAHMAAVLAAKARRDAGAMGVGDFKELIQGAGFNPYPLGPLADEALRGILDISDIIRADWVHHYLQHGAFAWARTAYGRACESKLGMMFEMRGELVKAEWTFPLPMGAEISQVYDAFPASSEKESKIRCKAGGYISFYVSMRHFVECRLLDIPGLERENEPFSAACAVLDLALEAKRAPQTGLAAILNELRAALRMHMDRHAAAYGKRYLLPKHHATLHIPEQIWKDKFVVDMFVVERLNIRAEQSAENSVRNTERHQHSVL</sequence>
<name>A0ABN9XL89_9DINO</name>
<gene>
    <name evidence="1" type="ORF">PCOR1329_LOCUS77842</name>
</gene>
<organism evidence="1 2">
    <name type="scientific">Prorocentrum cordatum</name>
    <dbReference type="NCBI Taxonomy" id="2364126"/>
    <lineage>
        <taxon>Eukaryota</taxon>
        <taxon>Sar</taxon>
        <taxon>Alveolata</taxon>
        <taxon>Dinophyceae</taxon>
        <taxon>Prorocentrales</taxon>
        <taxon>Prorocentraceae</taxon>
        <taxon>Prorocentrum</taxon>
    </lineage>
</organism>
<protein>
    <submittedName>
        <fullName evidence="1">Uncharacterized protein</fullName>
    </submittedName>
</protein>
<comment type="caution">
    <text evidence="1">The sequence shown here is derived from an EMBL/GenBank/DDBJ whole genome shotgun (WGS) entry which is preliminary data.</text>
</comment>